<dbReference type="Proteomes" id="UP000634136">
    <property type="component" value="Unassembled WGS sequence"/>
</dbReference>
<sequence length="226" mass="26190">MPKLYTLWSLDKYDGSTDRDAHIKSYRDVMLYAEESDEVMCRAFPSTHKRNFASKMMRRTTHYLKNVVQDKDVSLKNFLSSVHQGMQLKHEVAMNYLDEMYKTTSGMNITRWEVWKMRVFGECLRSNHFLNLLPSTVALTVSITDVLTSIARLSYTSVVPLKKCTRRTSASPCRWTEILATCILSLLRISSSGYLTVSRTIDLRLRSLLLLCRSHHMVVRHRSGRS</sequence>
<accession>A0A834WPR5</accession>
<organism evidence="1 2">
    <name type="scientific">Senna tora</name>
    <dbReference type="NCBI Taxonomy" id="362788"/>
    <lineage>
        <taxon>Eukaryota</taxon>
        <taxon>Viridiplantae</taxon>
        <taxon>Streptophyta</taxon>
        <taxon>Embryophyta</taxon>
        <taxon>Tracheophyta</taxon>
        <taxon>Spermatophyta</taxon>
        <taxon>Magnoliopsida</taxon>
        <taxon>eudicotyledons</taxon>
        <taxon>Gunneridae</taxon>
        <taxon>Pentapetalae</taxon>
        <taxon>rosids</taxon>
        <taxon>fabids</taxon>
        <taxon>Fabales</taxon>
        <taxon>Fabaceae</taxon>
        <taxon>Caesalpinioideae</taxon>
        <taxon>Cassia clade</taxon>
        <taxon>Senna</taxon>
    </lineage>
</organism>
<name>A0A834WPR5_9FABA</name>
<evidence type="ECO:0000313" key="2">
    <source>
        <dbReference type="Proteomes" id="UP000634136"/>
    </source>
</evidence>
<reference evidence="1" key="1">
    <citation type="submission" date="2020-09" db="EMBL/GenBank/DDBJ databases">
        <title>Genome-Enabled Discovery of Anthraquinone Biosynthesis in Senna tora.</title>
        <authorList>
            <person name="Kang S.-H."/>
            <person name="Pandey R.P."/>
            <person name="Lee C.-M."/>
            <person name="Sim J.-S."/>
            <person name="Jeong J.-T."/>
            <person name="Choi B.-S."/>
            <person name="Jung M."/>
            <person name="Ginzburg D."/>
            <person name="Zhao K."/>
            <person name="Won S.Y."/>
            <person name="Oh T.-J."/>
            <person name="Yu Y."/>
            <person name="Kim N.-H."/>
            <person name="Lee O.R."/>
            <person name="Lee T.-H."/>
            <person name="Bashyal P."/>
            <person name="Kim T.-S."/>
            <person name="Lee W.-H."/>
            <person name="Kawkins C."/>
            <person name="Kim C.-K."/>
            <person name="Kim J.S."/>
            <person name="Ahn B.O."/>
            <person name="Rhee S.Y."/>
            <person name="Sohng J.K."/>
        </authorList>
    </citation>
    <scope>NUCLEOTIDE SEQUENCE</scope>
    <source>
        <tissue evidence="1">Leaf</tissue>
    </source>
</reference>
<protein>
    <submittedName>
        <fullName evidence="1">11-oxo-beta-amyrin 30-oxidase-like</fullName>
    </submittedName>
</protein>
<comment type="caution">
    <text evidence="1">The sequence shown here is derived from an EMBL/GenBank/DDBJ whole genome shotgun (WGS) entry which is preliminary data.</text>
</comment>
<proteinExistence type="predicted"/>
<dbReference type="OrthoDB" id="1425436at2759"/>
<gene>
    <name evidence="1" type="ORF">G2W53_018330</name>
</gene>
<dbReference type="EMBL" id="JAAIUW010000006">
    <property type="protein sequence ID" value="KAF7827166.1"/>
    <property type="molecule type" value="Genomic_DNA"/>
</dbReference>
<dbReference type="AlphaFoldDB" id="A0A834WPR5"/>
<evidence type="ECO:0000313" key="1">
    <source>
        <dbReference type="EMBL" id="KAF7827166.1"/>
    </source>
</evidence>
<keyword evidence="2" id="KW-1185">Reference proteome</keyword>